<evidence type="ECO:0000256" key="1">
    <source>
        <dbReference type="SAM" id="Coils"/>
    </source>
</evidence>
<evidence type="ECO:0000313" key="2">
    <source>
        <dbReference type="Proteomes" id="UP000887578"/>
    </source>
</evidence>
<dbReference type="AlphaFoldDB" id="A0A914Q5W6"/>
<organism evidence="2 3">
    <name type="scientific">Panagrolaimus davidi</name>
    <dbReference type="NCBI Taxonomy" id="227884"/>
    <lineage>
        <taxon>Eukaryota</taxon>
        <taxon>Metazoa</taxon>
        <taxon>Ecdysozoa</taxon>
        <taxon>Nematoda</taxon>
        <taxon>Chromadorea</taxon>
        <taxon>Rhabditida</taxon>
        <taxon>Tylenchina</taxon>
        <taxon>Panagrolaimomorpha</taxon>
        <taxon>Panagrolaimoidea</taxon>
        <taxon>Panagrolaimidae</taxon>
        <taxon>Panagrolaimus</taxon>
    </lineage>
</organism>
<keyword evidence="1" id="KW-0175">Coiled coil</keyword>
<sequence length="325" mass="37515">MTTNDEFLFSHDKHQTFTNCVSHTDKSNQFSNLNLNQNQNHPILIPVQYSNNSKIDKYCVLLGTATTFKSLDSKVSDKYDKREKSEAWNKSVDLSLHTLTLGDKDEEEAKKKWKRDDLTDAKNSALSLHISAYENSKEITGLDSLDCENVELKKNKINMDKQDFLRLMIQNPFEFPRQQRKNRARKPEVMGFKASQRLLISPSRPPVPKDCKILFSPLPFSITNEIKLQRKQEKNLEADQKLKAIQALASSVKSCDLIVSKQRKERMCAETHTKEILTAQALLKTQKNENDELKYKNKINEERIAILEEQLKKAESVGHKRVSFC</sequence>
<reference evidence="3" key="1">
    <citation type="submission" date="2022-11" db="UniProtKB">
        <authorList>
            <consortium name="WormBaseParasite"/>
        </authorList>
    </citation>
    <scope>IDENTIFICATION</scope>
</reference>
<name>A0A914Q5W6_9BILA</name>
<proteinExistence type="predicted"/>
<evidence type="ECO:0000313" key="3">
    <source>
        <dbReference type="WBParaSite" id="PDA_v2.g26832.t1"/>
    </source>
</evidence>
<keyword evidence="2" id="KW-1185">Reference proteome</keyword>
<feature type="coiled-coil region" evidence="1">
    <location>
        <begin position="283"/>
        <end position="317"/>
    </location>
</feature>
<dbReference type="WBParaSite" id="PDA_v2.g26832.t1">
    <property type="protein sequence ID" value="PDA_v2.g26832.t1"/>
    <property type="gene ID" value="PDA_v2.g26832"/>
</dbReference>
<accession>A0A914Q5W6</accession>
<dbReference type="Proteomes" id="UP000887578">
    <property type="component" value="Unplaced"/>
</dbReference>
<protein>
    <submittedName>
        <fullName evidence="3">Uncharacterized protein</fullName>
    </submittedName>
</protein>